<proteinExistence type="predicted"/>
<dbReference type="EMBL" id="JARTCD010000083">
    <property type="protein sequence ID" value="KAJ8653214.1"/>
    <property type="molecule type" value="Genomic_DNA"/>
</dbReference>
<name>A0AAD7UTD2_9FUNG</name>
<evidence type="ECO:0000256" key="3">
    <source>
        <dbReference type="SAM" id="SignalP"/>
    </source>
</evidence>
<dbReference type="RefSeq" id="XP_058338128.1">
    <property type="nucleotide sequence ID" value="XM_058491132.1"/>
</dbReference>
<keyword evidence="2" id="KW-0812">Transmembrane</keyword>
<feature type="transmembrane region" description="Helical" evidence="2">
    <location>
        <begin position="216"/>
        <end position="239"/>
    </location>
</feature>
<keyword evidence="3" id="KW-0732">Signal</keyword>
<feature type="region of interest" description="Disordered" evidence="1">
    <location>
        <begin position="277"/>
        <end position="297"/>
    </location>
</feature>
<sequence>MRLLLHFGLLATSILANLPSSSALRFGEQCDASPIYTATWQYDDSCENIYLFCDPASNTCKYRGCTNSDYLAGWDTNTHPFPTRCTGNTYCPDDNSECKERIAPGGHCELQRDDECAGTNPICLNSTCYVKAAPLGGSCGADITMYVTYDADNYAFQQTIVRDNCTMGTYCVDDRCIDSKDLGAQCEQDRECLSEYCSTEGVCVNGPDVFHTIPNWLWGVVGAAIVIFILVVLILLWFLHRYQSKKERAKIAKFFGDNEEFAKYAMLENDAMPLFGDDPNSNNSGAVTPSPNNSRTSMVYLTTPDYYESSALSTHAGRKSFRNSSASKLRESTASLGMVSGRESGHFGGRTSTTPDRSRTPEPF</sequence>
<feature type="signal peptide" evidence="3">
    <location>
        <begin position="1"/>
        <end position="23"/>
    </location>
</feature>
<keyword evidence="5" id="KW-1185">Reference proteome</keyword>
<feature type="compositionally biased region" description="Polar residues" evidence="1">
    <location>
        <begin position="279"/>
        <end position="297"/>
    </location>
</feature>
<dbReference type="Proteomes" id="UP001234581">
    <property type="component" value="Unassembled WGS sequence"/>
</dbReference>
<dbReference type="AlphaFoldDB" id="A0AAD7UTD2"/>
<feature type="compositionally biased region" description="Polar residues" evidence="1">
    <location>
        <begin position="322"/>
        <end position="335"/>
    </location>
</feature>
<evidence type="ECO:0000256" key="1">
    <source>
        <dbReference type="SAM" id="MobiDB-lite"/>
    </source>
</evidence>
<feature type="chain" id="PRO_5041976431" evidence="3">
    <location>
        <begin position="24"/>
        <end position="364"/>
    </location>
</feature>
<evidence type="ECO:0000313" key="5">
    <source>
        <dbReference type="Proteomes" id="UP001234581"/>
    </source>
</evidence>
<evidence type="ECO:0000256" key="2">
    <source>
        <dbReference type="SAM" id="Phobius"/>
    </source>
</evidence>
<comment type="caution">
    <text evidence="4">The sequence shown here is derived from an EMBL/GenBank/DDBJ whole genome shotgun (WGS) entry which is preliminary data.</text>
</comment>
<dbReference type="GeneID" id="83218563"/>
<reference evidence="4 5" key="1">
    <citation type="submission" date="2023-03" db="EMBL/GenBank/DDBJ databases">
        <title>Genome sequence of Lichtheimia ornata CBS 291.66.</title>
        <authorList>
            <person name="Mohabir J.T."/>
            <person name="Shea T.P."/>
            <person name="Kurbessoian T."/>
            <person name="Berby B."/>
            <person name="Fontaine J."/>
            <person name="Livny J."/>
            <person name="Gnirke A."/>
            <person name="Stajich J.E."/>
            <person name="Cuomo C.A."/>
        </authorList>
    </citation>
    <scope>NUCLEOTIDE SEQUENCE [LARGE SCALE GENOMIC DNA]</scope>
    <source>
        <strain evidence="4">CBS 291.66</strain>
    </source>
</reference>
<keyword evidence="2" id="KW-1133">Transmembrane helix</keyword>
<feature type="region of interest" description="Disordered" evidence="1">
    <location>
        <begin position="322"/>
        <end position="364"/>
    </location>
</feature>
<organism evidence="4 5">
    <name type="scientific">Lichtheimia ornata</name>
    <dbReference type="NCBI Taxonomy" id="688661"/>
    <lineage>
        <taxon>Eukaryota</taxon>
        <taxon>Fungi</taxon>
        <taxon>Fungi incertae sedis</taxon>
        <taxon>Mucoromycota</taxon>
        <taxon>Mucoromycotina</taxon>
        <taxon>Mucoromycetes</taxon>
        <taxon>Mucorales</taxon>
        <taxon>Lichtheimiaceae</taxon>
        <taxon>Lichtheimia</taxon>
    </lineage>
</organism>
<protein>
    <submittedName>
        <fullName evidence="4">Uncharacterized protein</fullName>
    </submittedName>
</protein>
<keyword evidence="2" id="KW-0472">Membrane</keyword>
<evidence type="ECO:0000313" key="4">
    <source>
        <dbReference type="EMBL" id="KAJ8653214.1"/>
    </source>
</evidence>
<gene>
    <name evidence="4" type="ORF">O0I10_011162</name>
</gene>
<accession>A0AAD7UTD2</accession>